<feature type="domain" description="Tetrapyrrole methylase" evidence="7">
    <location>
        <begin position="15"/>
        <end position="223"/>
    </location>
</feature>
<dbReference type="InterPro" id="IPR000878">
    <property type="entry name" value="4pyrrol_Mease"/>
</dbReference>
<dbReference type="PANTHER" id="PTHR45790">
    <property type="entry name" value="SIROHEME SYNTHASE-RELATED"/>
    <property type="match status" value="1"/>
</dbReference>
<evidence type="ECO:0000256" key="5">
    <source>
        <dbReference type="ARBA" id="ARBA00023244"/>
    </source>
</evidence>
<keyword evidence="2 6" id="KW-0489">Methyltransferase</keyword>
<evidence type="ECO:0000313" key="8">
    <source>
        <dbReference type="EMBL" id="HDX30059.1"/>
    </source>
</evidence>
<dbReference type="PROSITE" id="PS00840">
    <property type="entry name" value="SUMT_2"/>
    <property type="match status" value="1"/>
</dbReference>
<dbReference type="FunFam" id="3.30.950.10:FF:000001">
    <property type="entry name" value="Siroheme synthase"/>
    <property type="match status" value="1"/>
</dbReference>
<dbReference type="Gene3D" id="3.40.1010.10">
    <property type="entry name" value="Cobalt-precorrin-4 Transmethylase, Domain 1"/>
    <property type="match status" value="1"/>
</dbReference>
<evidence type="ECO:0000256" key="1">
    <source>
        <dbReference type="ARBA" id="ARBA00012162"/>
    </source>
</evidence>
<dbReference type="EC" id="2.1.1.107" evidence="1"/>
<reference evidence="8" key="1">
    <citation type="journal article" date="2020" name="mSystems">
        <title>Genome- and Community-Level Interaction Insights into Carbon Utilization and Element Cycling Functions of Hydrothermarchaeota in Hydrothermal Sediment.</title>
        <authorList>
            <person name="Zhou Z."/>
            <person name="Liu Y."/>
            <person name="Xu W."/>
            <person name="Pan J."/>
            <person name="Luo Z.H."/>
            <person name="Li M."/>
        </authorList>
    </citation>
    <scope>NUCLEOTIDE SEQUENCE [LARGE SCALE GENOMIC DNA]</scope>
    <source>
        <strain evidence="8">SpSt-289</strain>
    </source>
</reference>
<dbReference type="NCBIfam" id="NF004790">
    <property type="entry name" value="PRK06136.1"/>
    <property type="match status" value="1"/>
</dbReference>
<keyword evidence="3 6" id="KW-0808">Transferase</keyword>
<evidence type="ECO:0000256" key="6">
    <source>
        <dbReference type="RuleBase" id="RU003960"/>
    </source>
</evidence>
<protein>
    <recommendedName>
        <fullName evidence="1">uroporphyrinogen-III C-methyltransferase</fullName>
        <ecNumber evidence="1">2.1.1.107</ecNumber>
    </recommendedName>
</protein>
<dbReference type="InterPro" id="IPR035996">
    <property type="entry name" value="4pyrrol_Methylase_sf"/>
</dbReference>
<dbReference type="InterPro" id="IPR014776">
    <property type="entry name" value="4pyrrole_Mease_sub2"/>
</dbReference>
<dbReference type="GO" id="GO:0004851">
    <property type="term" value="F:uroporphyrin-III C-methyltransferase activity"/>
    <property type="evidence" value="ECO:0007669"/>
    <property type="project" value="UniProtKB-EC"/>
</dbReference>
<evidence type="ECO:0000256" key="2">
    <source>
        <dbReference type="ARBA" id="ARBA00022603"/>
    </source>
</evidence>
<dbReference type="Pfam" id="PF00590">
    <property type="entry name" value="TP_methylase"/>
    <property type="match status" value="1"/>
</dbReference>
<keyword evidence="5" id="KW-0627">Porphyrin biosynthesis</keyword>
<dbReference type="InterPro" id="IPR006366">
    <property type="entry name" value="CobA/CysG_C"/>
</dbReference>
<evidence type="ECO:0000256" key="3">
    <source>
        <dbReference type="ARBA" id="ARBA00022679"/>
    </source>
</evidence>
<accession>A0A7C1FDP3</accession>
<dbReference type="SUPFAM" id="SSF53790">
    <property type="entry name" value="Tetrapyrrole methylase"/>
    <property type="match status" value="1"/>
</dbReference>
<dbReference type="PANTHER" id="PTHR45790:SF3">
    <property type="entry name" value="S-ADENOSYL-L-METHIONINE-DEPENDENT UROPORPHYRINOGEN III METHYLTRANSFERASE, CHLOROPLASTIC"/>
    <property type="match status" value="1"/>
</dbReference>
<dbReference type="InterPro" id="IPR003043">
    <property type="entry name" value="Uropor_MeTrfase_CS"/>
</dbReference>
<proteinExistence type="inferred from homology"/>
<sequence length="277" mass="29041">MNNQSKRHNGIIGAVYLVGAGPGAPDLITLRGAELLRRAGAVLYDALANDALLGLTRDDAELIYVGKRAGAHALSQQEINHLLLEKARQYAVVVRLKGGDPFVFGRGGEEMEFLQRHGVPVEVVPGVSSAVAGPAAAGIPVTHRSVSRNFAVVTGHTVDGLDAPNWQALAQIDTLVVLMGAATAGEIAERLIAAGRSPETPAAVVQSATLPDQRQVIATLATLAQAMRDAEIGTPAVLVIGEVIRLAQVVPMPLTWPAPMLRKELTPAPSTNSYDSI</sequence>
<dbReference type="PROSITE" id="PS00839">
    <property type="entry name" value="SUMT_1"/>
    <property type="match status" value="1"/>
</dbReference>
<organism evidence="8">
    <name type="scientific">Caldilinea aerophila</name>
    <dbReference type="NCBI Taxonomy" id="133453"/>
    <lineage>
        <taxon>Bacteria</taxon>
        <taxon>Bacillati</taxon>
        <taxon>Chloroflexota</taxon>
        <taxon>Caldilineae</taxon>
        <taxon>Caldilineales</taxon>
        <taxon>Caldilineaceae</taxon>
        <taxon>Caldilinea</taxon>
    </lineage>
</organism>
<dbReference type="InterPro" id="IPR050161">
    <property type="entry name" value="Siro_Cobalamin_biosynth"/>
</dbReference>
<dbReference type="GO" id="GO:0019354">
    <property type="term" value="P:siroheme biosynthetic process"/>
    <property type="evidence" value="ECO:0007669"/>
    <property type="project" value="InterPro"/>
</dbReference>
<dbReference type="GO" id="GO:0032259">
    <property type="term" value="P:methylation"/>
    <property type="evidence" value="ECO:0007669"/>
    <property type="project" value="UniProtKB-KW"/>
</dbReference>
<dbReference type="EMBL" id="DSMG01000011">
    <property type="protein sequence ID" value="HDX30059.1"/>
    <property type="molecule type" value="Genomic_DNA"/>
</dbReference>
<evidence type="ECO:0000256" key="4">
    <source>
        <dbReference type="ARBA" id="ARBA00022691"/>
    </source>
</evidence>
<comment type="similarity">
    <text evidence="6">Belongs to the precorrin methyltransferase family.</text>
</comment>
<evidence type="ECO:0000259" key="7">
    <source>
        <dbReference type="Pfam" id="PF00590"/>
    </source>
</evidence>
<dbReference type="AlphaFoldDB" id="A0A7C1FDP3"/>
<name>A0A7C1FDP3_9CHLR</name>
<dbReference type="CDD" id="cd11642">
    <property type="entry name" value="SUMT"/>
    <property type="match status" value="1"/>
</dbReference>
<gene>
    <name evidence="8" type="primary">cobA</name>
    <name evidence="8" type="ORF">ENQ20_01040</name>
</gene>
<comment type="caution">
    <text evidence="8">The sequence shown here is derived from an EMBL/GenBank/DDBJ whole genome shotgun (WGS) entry which is preliminary data.</text>
</comment>
<keyword evidence="4" id="KW-0949">S-adenosyl-L-methionine</keyword>
<dbReference type="Gene3D" id="3.30.950.10">
    <property type="entry name" value="Methyltransferase, Cobalt-precorrin-4 Transmethylase, Domain 2"/>
    <property type="match status" value="1"/>
</dbReference>
<dbReference type="NCBIfam" id="TIGR01469">
    <property type="entry name" value="cobA_cysG_Cterm"/>
    <property type="match status" value="1"/>
</dbReference>
<dbReference type="FunFam" id="3.40.1010.10:FF:000001">
    <property type="entry name" value="Siroheme synthase"/>
    <property type="match status" value="1"/>
</dbReference>
<dbReference type="InterPro" id="IPR014777">
    <property type="entry name" value="4pyrrole_Mease_sub1"/>
</dbReference>